<organism evidence="3 4">
    <name type="scientific">Subtercola lobariae</name>
    <dbReference type="NCBI Taxonomy" id="1588641"/>
    <lineage>
        <taxon>Bacteria</taxon>
        <taxon>Bacillati</taxon>
        <taxon>Actinomycetota</taxon>
        <taxon>Actinomycetes</taxon>
        <taxon>Micrococcales</taxon>
        <taxon>Microbacteriaceae</taxon>
        <taxon>Subtercola</taxon>
    </lineage>
</organism>
<feature type="region of interest" description="Disordered" evidence="1">
    <location>
        <begin position="103"/>
        <end position="140"/>
    </location>
</feature>
<comment type="caution">
    <text evidence="3">The sequence shown here is derived from an EMBL/GenBank/DDBJ whole genome shotgun (WGS) entry which is preliminary data.</text>
</comment>
<protein>
    <recommendedName>
        <fullName evidence="2">DUF7882 domain-containing protein</fullName>
    </recommendedName>
</protein>
<accession>A0A917B4K7</accession>
<dbReference type="EMBL" id="BMGP01000002">
    <property type="protein sequence ID" value="GGF23231.1"/>
    <property type="molecule type" value="Genomic_DNA"/>
</dbReference>
<sequence length="140" mass="15469">MGYLLYGSPAVVVEFDDRALAHLRVVIIAKLRRNESFTFDYALPPEHGSGRVSLWLHPAIGLQFVFRSGHAPDMNRAWIEVLVRGANTARGLQLLPEPEPAAAHELPDGWLPGGDPAQHVVRSKRGHTDQTLIGPLRSPR</sequence>
<keyword evidence="4" id="KW-1185">Reference proteome</keyword>
<dbReference type="Proteomes" id="UP000598775">
    <property type="component" value="Unassembled WGS sequence"/>
</dbReference>
<feature type="domain" description="DUF7882" evidence="2">
    <location>
        <begin position="1"/>
        <end position="97"/>
    </location>
</feature>
<proteinExistence type="predicted"/>
<name>A0A917B4K7_9MICO</name>
<dbReference type="InterPro" id="IPR057204">
    <property type="entry name" value="DUF7882"/>
</dbReference>
<dbReference type="RefSeq" id="WP_188676308.1">
    <property type="nucleotide sequence ID" value="NZ_BMGP01000002.1"/>
</dbReference>
<dbReference type="Pfam" id="PF25355">
    <property type="entry name" value="DUF7882"/>
    <property type="match status" value="1"/>
</dbReference>
<reference evidence="3 4" key="1">
    <citation type="journal article" date="2014" name="Int. J. Syst. Evol. Microbiol.">
        <title>Complete genome sequence of Corynebacterium casei LMG S-19264T (=DSM 44701T), isolated from a smear-ripened cheese.</title>
        <authorList>
            <consortium name="US DOE Joint Genome Institute (JGI-PGF)"/>
            <person name="Walter F."/>
            <person name="Albersmeier A."/>
            <person name="Kalinowski J."/>
            <person name="Ruckert C."/>
        </authorList>
    </citation>
    <scope>NUCLEOTIDE SEQUENCE [LARGE SCALE GENOMIC DNA]</scope>
    <source>
        <strain evidence="3 4">CGMCC 1.12976</strain>
    </source>
</reference>
<dbReference type="AlphaFoldDB" id="A0A917B4K7"/>
<evidence type="ECO:0000313" key="4">
    <source>
        <dbReference type="Proteomes" id="UP000598775"/>
    </source>
</evidence>
<evidence type="ECO:0000256" key="1">
    <source>
        <dbReference type="SAM" id="MobiDB-lite"/>
    </source>
</evidence>
<evidence type="ECO:0000259" key="2">
    <source>
        <dbReference type="Pfam" id="PF25355"/>
    </source>
</evidence>
<gene>
    <name evidence="3" type="ORF">GCM10011399_16040</name>
</gene>
<evidence type="ECO:0000313" key="3">
    <source>
        <dbReference type="EMBL" id="GGF23231.1"/>
    </source>
</evidence>